<dbReference type="EMBL" id="LLXE01000797">
    <property type="protein sequence ID" value="KUM55561.1"/>
    <property type="molecule type" value="Genomic_DNA"/>
</dbReference>
<accession>A0A101M7Q3</accession>
<evidence type="ECO:0000313" key="1">
    <source>
        <dbReference type="EMBL" id="KUM55561.1"/>
    </source>
</evidence>
<organism evidence="1 2">
    <name type="scientific">Penicillium freii</name>
    <dbReference type="NCBI Taxonomy" id="48697"/>
    <lineage>
        <taxon>Eukaryota</taxon>
        <taxon>Fungi</taxon>
        <taxon>Dikarya</taxon>
        <taxon>Ascomycota</taxon>
        <taxon>Pezizomycotina</taxon>
        <taxon>Eurotiomycetes</taxon>
        <taxon>Eurotiomycetidae</taxon>
        <taxon>Eurotiales</taxon>
        <taxon>Aspergillaceae</taxon>
        <taxon>Penicillium</taxon>
    </lineage>
</organism>
<comment type="caution">
    <text evidence="1">The sequence shown here is derived from an EMBL/GenBank/DDBJ whole genome shotgun (WGS) entry which is preliminary data.</text>
</comment>
<gene>
    <name evidence="1" type="ORF">ACN42_g11694</name>
</gene>
<keyword evidence="2" id="KW-1185">Reference proteome</keyword>
<evidence type="ECO:0000313" key="2">
    <source>
        <dbReference type="Proteomes" id="UP000055045"/>
    </source>
</evidence>
<name>A0A101M7Q3_PENFR</name>
<dbReference type="Proteomes" id="UP000055045">
    <property type="component" value="Unassembled WGS sequence"/>
</dbReference>
<sequence>MGQFREVSGWFWFNGGIAIANTIRKIRVFPWQLNAPAFKLRTFQFRATPIEVEKPNKGARGEVDARRGLTTSEIAPEDMTMSVPPHLPRHHMIALESPTRLQRGSQGSCYDMMTNTKRVGMSPRFETPGIWNACAMHGKVNLLLLENNRVNIDSKTAAGEILMY</sequence>
<protein>
    <submittedName>
        <fullName evidence="1">Uncharacterized protein</fullName>
    </submittedName>
</protein>
<reference evidence="1 2" key="1">
    <citation type="submission" date="2015-10" db="EMBL/GenBank/DDBJ databases">
        <title>Genome sequencing of Penicillium freii.</title>
        <authorList>
            <person name="Nguyen H.D."/>
            <person name="Visagie C.M."/>
            <person name="Seifert K.A."/>
        </authorList>
    </citation>
    <scope>NUCLEOTIDE SEQUENCE [LARGE SCALE GENOMIC DNA]</scope>
    <source>
        <strain evidence="1 2">DAOM 242723</strain>
    </source>
</reference>
<dbReference type="AlphaFoldDB" id="A0A101M7Q3"/>
<proteinExistence type="predicted"/>